<accession>A0AAW1CNU5</accession>
<reference evidence="1 2" key="1">
    <citation type="submission" date="2022-12" db="EMBL/GenBank/DDBJ databases">
        <title>Chromosome-level genome assembly of true bugs.</title>
        <authorList>
            <person name="Ma L."/>
            <person name="Li H."/>
        </authorList>
    </citation>
    <scope>NUCLEOTIDE SEQUENCE [LARGE SCALE GENOMIC DNA]</scope>
    <source>
        <strain evidence="1">Lab_2022b</strain>
    </source>
</reference>
<evidence type="ECO:0008006" key="3">
    <source>
        <dbReference type="Google" id="ProtNLM"/>
    </source>
</evidence>
<evidence type="ECO:0000313" key="1">
    <source>
        <dbReference type="EMBL" id="KAK9500586.1"/>
    </source>
</evidence>
<dbReference type="PANTHER" id="PTHR31649">
    <property type="entry name" value="AGAP009604-PA"/>
    <property type="match status" value="1"/>
</dbReference>
<organism evidence="1 2">
    <name type="scientific">Rhynocoris fuscipes</name>
    <dbReference type="NCBI Taxonomy" id="488301"/>
    <lineage>
        <taxon>Eukaryota</taxon>
        <taxon>Metazoa</taxon>
        <taxon>Ecdysozoa</taxon>
        <taxon>Arthropoda</taxon>
        <taxon>Hexapoda</taxon>
        <taxon>Insecta</taxon>
        <taxon>Pterygota</taxon>
        <taxon>Neoptera</taxon>
        <taxon>Paraneoptera</taxon>
        <taxon>Hemiptera</taxon>
        <taxon>Heteroptera</taxon>
        <taxon>Panheteroptera</taxon>
        <taxon>Cimicomorpha</taxon>
        <taxon>Reduviidae</taxon>
        <taxon>Harpactorinae</taxon>
        <taxon>Harpactorini</taxon>
        <taxon>Rhynocoris</taxon>
    </lineage>
</organism>
<dbReference type="PANTHER" id="PTHR31649:SF1">
    <property type="entry name" value="FARNESOIC ACID O-METHYL TRANSFERASE DOMAIN-CONTAINING PROTEIN"/>
    <property type="match status" value="1"/>
</dbReference>
<dbReference type="SMART" id="SM00696">
    <property type="entry name" value="DM9"/>
    <property type="match status" value="2"/>
</dbReference>
<name>A0AAW1CNU5_9HEMI</name>
<keyword evidence="2" id="KW-1185">Reference proteome</keyword>
<dbReference type="Proteomes" id="UP001461498">
    <property type="component" value="Unassembled WGS sequence"/>
</dbReference>
<dbReference type="InterPro" id="IPR006616">
    <property type="entry name" value="DM9_repeat"/>
</dbReference>
<dbReference type="EMBL" id="JAPXFL010000010">
    <property type="protein sequence ID" value="KAK9500586.1"/>
    <property type="molecule type" value="Genomic_DNA"/>
</dbReference>
<sequence length="156" mass="16825">MSSYKWQPPSYCQGTLSWELCSNGDYPVGAVLAGKDQDGGSIYVGRAFYEGDLLPAKVAPSHGCAFVSYGGKEVTRTEYEVLVSDSIAWKPSSGGDVPRQAIQVGYTADGEALYAGRTFHEGTIQAGKVHPSHGCLYIPFGDEEISFTDYEVLILI</sequence>
<comment type="caution">
    <text evidence="1">The sequence shown here is derived from an EMBL/GenBank/DDBJ whole genome shotgun (WGS) entry which is preliminary data.</text>
</comment>
<gene>
    <name evidence="1" type="ORF">O3M35_001825</name>
</gene>
<dbReference type="AlphaFoldDB" id="A0AAW1CNU5"/>
<protein>
    <recommendedName>
        <fullName evidence="3">Natterin-3</fullName>
    </recommendedName>
</protein>
<evidence type="ECO:0000313" key="2">
    <source>
        <dbReference type="Proteomes" id="UP001461498"/>
    </source>
</evidence>
<proteinExistence type="predicted"/>
<dbReference type="Pfam" id="PF11901">
    <property type="entry name" value="DM9"/>
    <property type="match status" value="1"/>
</dbReference>